<dbReference type="AlphaFoldDB" id="A0A1E1L5M6"/>
<dbReference type="InterPro" id="IPR012462">
    <property type="entry name" value="UFSP1/2_DUB_cat"/>
</dbReference>
<feature type="domain" description="C2H2-type" evidence="3">
    <location>
        <begin position="66"/>
        <end position="89"/>
    </location>
</feature>
<gene>
    <name evidence="4" type="ORF">RAG0_11746</name>
</gene>
<dbReference type="GO" id="GO:0016787">
    <property type="term" value="F:hydrolase activity"/>
    <property type="evidence" value="ECO:0007669"/>
    <property type="project" value="UniProtKB-KW"/>
</dbReference>
<feature type="compositionally biased region" description="Basic and acidic residues" evidence="2">
    <location>
        <begin position="106"/>
        <end position="118"/>
    </location>
</feature>
<evidence type="ECO:0000313" key="4">
    <source>
        <dbReference type="EMBL" id="CZT05794.1"/>
    </source>
</evidence>
<dbReference type="EMBL" id="FJUX01000080">
    <property type="protein sequence ID" value="CZT05794.1"/>
    <property type="molecule type" value="Genomic_DNA"/>
</dbReference>
<feature type="compositionally biased region" description="Polar residues" evidence="2">
    <location>
        <begin position="183"/>
        <end position="193"/>
    </location>
</feature>
<reference evidence="5" key="1">
    <citation type="submission" date="2016-03" db="EMBL/GenBank/DDBJ databases">
        <authorList>
            <person name="Guldener U."/>
        </authorList>
    </citation>
    <scope>NUCLEOTIDE SEQUENCE [LARGE SCALE GENOMIC DNA]</scope>
    <source>
        <strain evidence="5">04CH-RAC-A.6.1</strain>
    </source>
</reference>
<accession>A0A1E1L5M6</accession>
<proteinExistence type="predicted"/>
<dbReference type="Pfam" id="PF07910">
    <property type="entry name" value="Peptidase_C78"/>
    <property type="match status" value="1"/>
</dbReference>
<name>A0A1E1L5M6_9HELO</name>
<evidence type="ECO:0000259" key="3">
    <source>
        <dbReference type="SMART" id="SM00355"/>
    </source>
</evidence>
<dbReference type="Proteomes" id="UP000178912">
    <property type="component" value="Unassembled WGS sequence"/>
</dbReference>
<feature type="domain" description="C2H2-type" evidence="3">
    <location>
        <begin position="7"/>
        <end position="30"/>
    </location>
</feature>
<organism evidence="4 5">
    <name type="scientific">Rhynchosporium agropyri</name>
    <dbReference type="NCBI Taxonomy" id="914238"/>
    <lineage>
        <taxon>Eukaryota</taxon>
        <taxon>Fungi</taxon>
        <taxon>Dikarya</taxon>
        <taxon>Ascomycota</taxon>
        <taxon>Pezizomycotina</taxon>
        <taxon>Leotiomycetes</taxon>
        <taxon>Helotiales</taxon>
        <taxon>Ploettnerulaceae</taxon>
        <taxon>Rhynchosporium</taxon>
    </lineage>
</organism>
<feature type="compositionally biased region" description="Polar residues" evidence="2">
    <location>
        <begin position="501"/>
        <end position="525"/>
    </location>
</feature>
<dbReference type="InterPro" id="IPR013087">
    <property type="entry name" value="Znf_C2H2_type"/>
</dbReference>
<dbReference type="SMART" id="SM00355">
    <property type="entry name" value="ZnF_C2H2"/>
    <property type="match status" value="2"/>
</dbReference>
<feature type="region of interest" description="Disordered" evidence="2">
    <location>
        <begin position="495"/>
        <end position="525"/>
    </location>
</feature>
<sequence>MDGENPIECPFCGFISSSDYQIMLHLETQHPELGESPFVAKDDASIAGFVDVEASNVVGGDEEDYFYCSVSGCGEALLPVELESHLEMHEQEQGQGGASEYDSDDDVIRGKKSGERSQRKPGAKGDFGIRLSHALRNLDDDDDLKDGENESKITQDIYESKKNRNETRQEKTKAAWKKVLKMPQSSSKGSSPATKPGARRRLGRSELGPYAHEKQMPSWLVKLLEDGDGAVKTSNFLDREGIVHKHRICPNMTAGISPVLEQFLEQDEQVDYAYFCDPAVKHVSKLRREGGFCGYRNIQMICSYIIGAKSQGYEALHEKVPSIFQIQEYIETAWDIGINSTCRIETGGIRGTRKYIGTPEAQAMFCSIGIACNAQALRSSRGSGPTYELLFRSVEAYFSDGCHNYNDKVRCTSLPPIYFQHPGHSMTIIGFERKLDGSKNLLVFDPMFHDSASVTKLIGLSFKVKKPAEHMGAYRRGVKYLKKYDEFELLKLTPPPKMRENNNNITAEFETPTHSNGDGNQNQSG</sequence>
<evidence type="ECO:0000313" key="5">
    <source>
        <dbReference type="Proteomes" id="UP000178912"/>
    </source>
</evidence>
<protein>
    <recommendedName>
        <fullName evidence="3">C2H2-type domain-containing protein</fullName>
    </recommendedName>
</protein>
<dbReference type="Gene3D" id="3.90.70.130">
    <property type="match status" value="1"/>
</dbReference>
<feature type="region of interest" description="Disordered" evidence="2">
    <location>
        <begin position="88"/>
        <end position="208"/>
    </location>
</feature>
<evidence type="ECO:0000256" key="1">
    <source>
        <dbReference type="ARBA" id="ARBA00022801"/>
    </source>
</evidence>
<dbReference type="OrthoDB" id="288987at2759"/>
<feature type="compositionally biased region" description="Basic and acidic residues" evidence="2">
    <location>
        <begin position="146"/>
        <end position="173"/>
    </location>
</feature>
<keyword evidence="1" id="KW-0378">Hydrolase</keyword>
<evidence type="ECO:0000256" key="2">
    <source>
        <dbReference type="SAM" id="MobiDB-lite"/>
    </source>
</evidence>
<keyword evidence="5" id="KW-1185">Reference proteome</keyword>